<feature type="domain" description="TIL" evidence="4">
    <location>
        <begin position="249"/>
        <end position="303"/>
    </location>
</feature>
<evidence type="ECO:0000313" key="5">
    <source>
        <dbReference type="EMBL" id="KAL0881813.1"/>
    </source>
</evidence>
<protein>
    <recommendedName>
        <fullName evidence="4">TIL domain-containing protein</fullName>
    </recommendedName>
</protein>
<keyword evidence="2" id="KW-1015">Disulfide bond</keyword>
<accession>A0ABR3HZ37</accession>
<dbReference type="PANTHER" id="PTHR23259">
    <property type="entry name" value="RIDDLE"/>
    <property type="match status" value="1"/>
</dbReference>
<name>A0ABR3HZ37_LOXSC</name>
<feature type="chain" id="PRO_5046774534" description="TIL domain-containing protein" evidence="3">
    <location>
        <begin position="16"/>
        <end position="925"/>
    </location>
</feature>
<evidence type="ECO:0000313" key="6">
    <source>
        <dbReference type="Proteomes" id="UP001549920"/>
    </source>
</evidence>
<feature type="signal peptide" evidence="3">
    <location>
        <begin position="1"/>
        <end position="15"/>
    </location>
</feature>
<dbReference type="PANTHER" id="PTHR23259:SF70">
    <property type="entry name" value="ACCESSORY GLAND PROTEIN ACP62F-RELATED"/>
    <property type="match status" value="1"/>
</dbReference>
<organism evidence="5 6">
    <name type="scientific">Loxostege sticticalis</name>
    <name type="common">Beet webworm moth</name>
    <dbReference type="NCBI Taxonomy" id="481309"/>
    <lineage>
        <taxon>Eukaryota</taxon>
        <taxon>Metazoa</taxon>
        <taxon>Ecdysozoa</taxon>
        <taxon>Arthropoda</taxon>
        <taxon>Hexapoda</taxon>
        <taxon>Insecta</taxon>
        <taxon>Pterygota</taxon>
        <taxon>Neoptera</taxon>
        <taxon>Endopterygota</taxon>
        <taxon>Lepidoptera</taxon>
        <taxon>Glossata</taxon>
        <taxon>Ditrysia</taxon>
        <taxon>Pyraloidea</taxon>
        <taxon>Crambidae</taxon>
        <taxon>Pyraustinae</taxon>
        <taxon>Loxostege</taxon>
    </lineage>
</organism>
<dbReference type="InterPro" id="IPR002919">
    <property type="entry name" value="TIL_dom"/>
</dbReference>
<evidence type="ECO:0000259" key="4">
    <source>
        <dbReference type="Pfam" id="PF01826"/>
    </source>
</evidence>
<dbReference type="InterPro" id="IPR051368">
    <property type="entry name" value="SerProtInhib-TIL_Domain"/>
</dbReference>
<dbReference type="Proteomes" id="UP001549920">
    <property type="component" value="Unassembled WGS sequence"/>
</dbReference>
<evidence type="ECO:0000256" key="3">
    <source>
        <dbReference type="SAM" id="SignalP"/>
    </source>
</evidence>
<feature type="domain" description="TIL" evidence="4">
    <location>
        <begin position="632"/>
        <end position="677"/>
    </location>
</feature>
<keyword evidence="1" id="KW-0646">Protease inhibitor</keyword>
<proteinExistence type="predicted"/>
<evidence type="ECO:0000256" key="2">
    <source>
        <dbReference type="ARBA" id="ARBA00023157"/>
    </source>
</evidence>
<dbReference type="CDD" id="cd19941">
    <property type="entry name" value="TIL"/>
    <property type="match status" value="4"/>
</dbReference>
<keyword evidence="6" id="KW-1185">Reference proteome</keyword>
<dbReference type="Gene3D" id="2.10.25.10">
    <property type="entry name" value="Laminin"/>
    <property type="match status" value="9"/>
</dbReference>
<feature type="domain" description="TIL" evidence="4">
    <location>
        <begin position="126"/>
        <end position="183"/>
    </location>
</feature>
<dbReference type="InterPro" id="IPR036084">
    <property type="entry name" value="Ser_inhib-like_sf"/>
</dbReference>
<reference evidence="5 6" key="1">
    <citation type="submission" date="2024-06" db="EMBL/GenBank/DDBJ databases">
        <title>A chromosome-level genome assembly of beet webworm, Loxostege sticticalis.</title>
        <authorList>
            <person name="Zhang Y."/>
        </authorList>
    </citation>
    <scope>NUCLEOTIDE SEQUENCE [LARGE SCALE GENOMIC DNA]</scope>
    <source>
        <strain evidence="5">AQ026</strain>
        <tissue evidence="5">Whole body</tissue>
    </source>
</reference>
<comment type="caution">
    <text evidence="5">The sequence shown here is derived from an EMBL/GenBank/DDBJ whole genome shotgun (WGS) entry which is preliminary data.</text>
</comment>
<sequence>MLFILFFCYVGLVSATSPLPPTKPCPQLTCLQFDSLICALLNQKPECLIPQGPTKNVHKKCGKHEHPVKNMSSCQKTCGNRLLIYPAAPCAPYSGCVCNEGYVRPYDNATGTCIPVGKCPPIPKKCGCNEQPTSCAQVCPPESCDISYTTYICDPKAPCEPGCNCKPDHLRDANNKCIPNDECPPPDKCCDDRCRPTCAVPNPPDCPPPRPYDPKDPCTCPPEYILSEKGGKCIHIATCPDNNTCNGKKNAIIKSCAMQCPATCDKPNSKVKDCKKDCELGCECKPGYILSKKNGECILPEDCPCGNPCKRPNEVFTSCTVSCTPVYCPTDDIERVVICDTPSPCDAGCVCAHNHRRLSLCNDTCIPAENCPEINCTRKNEKYFSCRPYCPIEQCSEVGKHCSPPIVRECNPRCTCKDDTYKNDKGVCVKASECRSSCPLKCKSTCANPNPIGCEPNSDCNCKSGYVWRNDGRKCIPISQCPTDKPCNGDPNAHIMKRPPPCPPTCDDRDGLPGCKKAQLPVGCACNKEYLFNEDGICVKPEKCPADKPCNGDPNAHIMKRPPPCPPTCDDRDGLPGCKKAQLPVGCACNEGYLFNEDGICVKPEKCPGKAQVVLPDEPCNGDPNAHIMNRPPPCPPTCDDRDGSPGCKKKGPDVGCACNTGYLFNEDGICVKPEKCPGYPCPLRCKPTCANPNPRGCDPNQDCGCEQGYVWTNDGSKCIPISQCPTDKPCNGDDNAHIMERPPACPSTCNVPDGSPFCRRAQLPVGCACNIGYLFNDDGICVKPDKCPGGNPCGVNGTFAPCKMDCPSYFCPKDGRPGQVICDPAPNCPPGCVCAYKYRWRSEEDRTCILAQECPERECTGPCEEWNSCPSPCLDESCEAYNNPPTTCNTLREPECNPMCTCIKGHARNNEGTCIPGKCCRLPQ</sequence>
<dbReference type="Pfam" id="PF01826">
    <property type="entry name" value="TIL"/>
    <property type="match status" value="4"/>
</dbReference>
<feature type="domain" description="TIL" evidence="4">
    <location>
        <begin position="557"/>
        <end position="607"/>
    </location>
</feature>
<gene>
    <name evidence="5" type="ORF">ABMA27_001592</name>
</gene>
<dbReference type="SUPFAM" id="SSF57567">
    <property type="entry name" value="Serine protease inhibitors"/>
    <property type="match status" value="7"/>
</dbReference>
<dbReference type="EMBL" id="JBEUOH010000011">
    <property type="protein sequence ID" value="KAL0881813.1"/>
    <property type="molecule type" value="Genomic_DNA"/>
</dbReference>
<keyword evidence="3" id="KW-0732">Signal</keyword>
<evidence type="ECO:0000256" key="1">
    <source>
        <dbReference type="ARBA" id="ARBA00022690"/>
    </source>
</evidence>